<dbReference type="Proteomes" id="UP000546642">
    <property type="component" value="Unassembled WGS sequence"/>
</dbReference>
<evidence type="ECO:0000256" key="1">
    <source>
        <dbReference type="ARBA" id="ARBA00004533"/>
    </source>
</evidence>
<dbReference type="PANTHER" id="PTHR30606:SF10">
    <property type="entry name" value="PHOSPHATIDYLINOSITOL MANNOSIDE ACYLTRANSFERASE"/>
    <property type="match status" value="1"/>
</dbReference>
<evidence type="ECO:0000313" key="9">
    <source>
        <dbReference type="Proteomes" id="UP000546642"/>
    </source>
</evidence>
<comment type="caution">
    <text evidence="8">The sequence shown here is derived from an EMBL/GenBank/DDBJ whole genome shotgun (WGS) entry which is preliminary data.</text>
</comment>
<dbReference type="RefSeq" id="WP_184074134.1">
    <property type="nucleotide sequence ID" value="NZ_JACHDS010000001.1"/>
</dbReference>
<feature type="compositionally biased region" description="Basic and acidic residues" evidence="7">
    <location>
        <begin position="341"/>
        <end position="351"/>
    </location>
</feature>
<reference evidence="8 9" key="1">
    <citation type="submission" date="2020-08" db="EMBL/GenBank/DDBJ databases">
        <title>Sequencing the genomes of 1000 actinobacteria strains.</title>
        <authorList>
            <person name="Klenk H.-P."/>
        </authorList>
    </citation>
    <scope>NUCLEOTIDE SEQUENCE [LARGE SCALE GENOMIC DNA]</scope>
    <source>
        <strain evidence="8 9">DSM 46659</strain>
    </source>
</reference>
<evidence type="ECO:0000256" key="7">
    <source>
        <dbReference type="SAM" id="MobiDB-lite"/>
    </source>
</evidence>
<dbReference type="EC" id="2.3.1.241" evidence="8"/>
<name>A0A7X0D4Q7_9ACTN</name>
<keyword evidence="3" id="KW-0997">Cell inner membrane</keyword>
<keyword evidence="5" id="KW-0472">Membrane</keyword>
<proteinExistence type="predicted"/>
<keyword evidence="2" id="KW-1003">Cell membrane</keyword>
<dbReference type="AlphaFoldDB" id="A0A7X0D4Q7"/>
<dbReference type="InterPro" id="IPR004960">
    <property type="entry name" value="LipA_acyltrans"/>
</dbReference>
<evidence type="ECO:0000256" key="2">
    <source>
        <dbReference type="ARBA" id="ARBA00022475"/>
    </source>
</evidence>
<keyword evidence="4 8" id="KW-0808">Transferase</keyword>
<dbReference type="NCBIfam" id="NF005919">
    <property type="entry name" value="PRK07920.1"/>
    <property type="match status" value="1"/>
</dbReference>
<evidence type="ECO:0000256" key="6">
    <source>
        <dbReference type="ARBA" id="ARBA00023315"/>
    </source>
</evidence>
<dbReference type="GO" id="GO:0009247">
    <property type="term" value="P:glycolipid biosynthetic process"/>
    <property type="evidence" value="ECO:0007669"/>
    <property type="project" value="UniProtKB-ARBA"/>
</dbReference>
<gene>
    <name evidence="8" type="ORF">HNR23_001096</name>
</gene>
<dbReference type="PANTHER" id="PTHR30606">
    <property type="entry name" value="LIPID A BIOSYNTHESIS LAUROYL ACYLTRANSFERASE"/>
    <property type="match status" value="1"/>
</dbReference>
<keyword evidence="6 8" id="KW-0012">Acyltransferase</keyword>
<accession>A0A7X0D4Q7</accession>
<keyword evidence="9" id="KW-1185">Reference proteome</keyword>
<organism evidence="8 9">
    <name type="scientific">Nocardiopsis mwathae</name>
    <dbReference type="NCBI Taxonomy" id="1472723"/>
    <lineage>
        <taxon>Bacteria</taxon>
        <taxon>Bacillati</taxon>
        <taxon>Actinomycetota</taxon>
        <taxon>Actinomycetes</taxon>
        <taxon>Streptosporangiales</taxon>
        <taxon>Nocardiopsidaceae</taxon>
        <taxon>Nocardiopsis</taxon>
    </lineage>
</organism>
<evidence type="ECO:0000256" key="5">
    <source>
        <dbReference type="ARBA" id="ARBA00023136"/>
    </source>
</evidence>
<dbReference type="GO" id="GO:0005886">
    <property type="term" value="C:plasma membrane"/>
    <property type="evidence" value="ECO:0007669"/>
    <property type="project" value="UniProtKB-SubCell"/>
</dbReference>
<evidence type="ECO:0000256" key="4">
    <source>
        <dbReference type="ARBA" id="ARBA00022679"/>
    </source>
</evidence>
<dbReference type="EMBL" id="JACHDS010000001">
    <property type="protein sequence ID" value="MBB6171036.1"/>
    <property type="molecule type" value="Genomic_DNA"/>
</dbReference>
<comment type="subcellular location">
    <subcellularLocation>
        <location evidence="1">Cell inner membrane</location>
    </subcellularLocation>
</comment>
<dbReference type="Pfam" id="PF03279">
    <property type="entry name" value="Lip_A_acyltrans"/>
    <property type="match status" value="1"/>
</dbReference>
<dbReference type="GO" id="GO:0008913">
    <property type="term" value="F:Kdo2-lipid IVA acyltransferase activity"/>
    <property type="evidence" value="ECO:0007669"/>
    <property type="project" value="UniProtKB-EC"/>
</dbReference>
<dbReference type="CDD" id="cd07984">
    <property type="entry name" value="LPLAT_LABLAT-like"/>
    <property type="match status" value="1"/>
</dbReference>
<sequence>MDERTAAAAFTAGWALLRTVPEAPGRRVFDRIADHSWRRRIGGVRQLEANLRRVAGPDATLAQLRALSRATMRSYMRYYYEMFRLPAMSAETVLGRVRATGIERVEENIRAGRGVVAALPHMANYDLAGAWIAMRGIPPTTVAQRVRPESVYRRFVAFRESIGIEVLPLTEGDGDNFATLARRLGDGGLVCLLADRDLTRSGVEVEFFGETARMPAGPAALAERTGAALLPVSLWYEGEDMRVRVHDEIPVPGEGGRSARVHDMTQRLAAEFEGAIAEHPENWHMLQRVFTADLGADRTAPAPARPVGDPGPGDTRRGSARGGTLATTVEGAPDAPADPVPPRDDDVGRRR</sequence>
<evidence type="ECO:0000256" key="3">
    <source>
        <dbReference type="ARBA" id="ARBA00022519"/>
    </source>
</evidence>
<protein>
    <submittedName>
        <fullName evidence="8">KDO2-lipid IV(A) lauroyltransferase</fullName>
        <ecNumber evidence="8">2.3.1.241</ecNumber>
    </submittedName>
</protein>
<feature type="region of interest" description="Disordered" evidence="7">
    <location>
        <begin position="298"/>
        <end position="351"/>
    </location>
</feature>
<evidence type="ECO:0000313" key="8">
    <source>
        <dbReference type="EMBL" id="MBB6171036.1"/>
    </source>
</evidence>